<evidence type="ECO:0000313" key="3">
    <source>
        <dbReference type="Proteomes" id="UP000261212"/>
    </source>
</evidence>
<dbReference type="Proteomes" id="UP000261212">
    <property type="component" value="Unassembled WGS sequence"/>
</dbReference>
<dbReference type="Pfam" id="PF16510">
    <property type="entry name" value="P22_portal"/>
    <property type="match status" value="1"/>
</dbReference>
<accession>A0A3E3DX29</accession>
<dbReference type="RefSeq" id="WP_117532439.1">
    <property type="nucleotide sequence ID" value="NZ_QUSM01000004.1"/>
</dbReference>
<protein>
    <recommendedName>
        <fullName evidence="4">Phage portal protein</fullName>
    </recommendedName>
</protein>
<feature type="compositionally biased region" description="Low complexity" evidence="1">
    <location>
        <begin position="608"/>
        <end position="621"/>
    </location>
</feature>
<proteinExistence type="predicted"/>
<dbReference type="EMBL" id="QUSM01000004">
    <property type="protein sequence ID" value="RGD73822.1"/>
    <property type="molecule type" value="Genomic_DNA"/>
</dbReference>
<evidence type="ECO:0008006" key="4">
    <source>
        <dbReference type="Google" id="ProtNLM"/>
    </source>
</evidence>
<reference evidence="2 3" key="1">
    <citation type="submission" date="2018-08" db="EMBL/GenBank/DDBJ databases">
        <title>A genome reference for cultivated species of the human gut microbiota.</title>
        <authorList>
            <person name="Zou Y."/>
            <person name="Xue W."/>
            <person name="Luo G."/>
        </authorList>
    </citation>
    <scope>NUCLEOTIDE SEQUENCE [LARGE SCALE GENOMIC DNA]</scope>
    <source>
        <strain evidence="2 3">AM25-6</strain>
    </source>
</reference>
<dbReference type="AlphaFoldDB" id="A0A3E3DX29"/>
<evidence type="ECO:0000313" key="2">
    <source>
        <dbReference type="EMBL" id="RGD73822.1"/>
    </source>
</evidence>
<dbReference type="InterPro" id="IPR032427">
    <property type="entry name" value="P22_portal"/>
</dbReference>
<feature type="region of interest" description="Disordered" evidence="1">
    <location>
        <begin position="593"/>
        <end position="622"/>
    </location>
</feature>
<name>A0A3E3DX29_9FIRM</name>
<sequence>MRKKEMKEHTNEWELLEKGRNYLSRKNLYANTNLAFRFFNGDQWQGLKKGLVEPITLNFLKPIVKYKIGVVNGNGYDITFNPNNYNDPRFQVEMSDICDSLNEYIAILWENKKINQYTRTIAKDACICGEGIIYLNYDIKEGEIIPELIDNTEIYYENENSENLQENDYIIITSRSSLREIREEAERNRKDGLNSLTEEDIKKICGDNKTEYQAGDYANDEVNDMVTTISFFKKKDGTVWFSKATETCVIEDLRDLGLKRYPIAHFVWESVKGSARGMGEINKATIANQIEVNKTATRESAAITMTAYPKMVVNRDRIANPTAVNKVGSVIYTKDKTVEDVSKVIGYINAVPLSSDAQNFKNELISHTRELSGAGDQLTGNINPERASGQAILAVQQQGEQTMTEQLIRFKDFLEDIANIVFEMWKVYTDKKGKTIITKEDIESIKEEQPTVPEGVDYSNPYSEKTIEETEEKRQADFDERIINNRVGNGNELIDLEKSQGDVKKKEIYISKVIPKEIIEKLEVNVKVDVTPNTPFDKYAYQQSMDTLLQSGVIDLEEWIMGLKPDSAIPRQPFFDLLQRRKEKETQINILDQEAEKKKAEMDANIEQAEQQADAQALQQQGENKQLFYQDVTK</sequence>
<evidence type="ECO:0000256" key="1">
    <source>
        <dbReference type="SAM" id="MobiDB-lite"/>
    </source>
</evidence>
<comment type="caution">
    <text evidence="2">The sequence shown here is derived from an EMBL/GenBank/DDBJ whole genome shotgun (WGS) entry which is preliminary data.</text>
</comment>
<gene>
    <name evidence="2" type="ORF">DW687_08580</name>
</gene>
<organism evidence="2 3">
    <name type="scientific">Anaerofustis stercorihominis</name>
    <dbReference type="NCBI Taxonomy" id="214853"/>
    <lineage>
        <taxon>Bacteria</taxon>
        <taxon>Bacillati</taxon>
        <taxon>Bacillota</taxon>
        <taxon>Clostridia</taxon>
        <taxon>Eubacteriales</taxon>
        <taxon>Eubacteriaceae</taxon>
        <taxon>Anaerofustis</taxon>
    </lineage>
</organism>